<evidence type="ECO:0000256" key="1">
    <source>
        <dbReference type="ARBA" id="ARBA00008416"/>
    </source>
</evidence>
<feature type="domain" description="Pirin N-terminal" evidence="4">
    <location>
        <begin position="46"/>
        <end position="117"/>
    </location>
</feature>
<dbReference type="GO" id="GO:0046872">
    <property type="term" value="F:metal ion binding"/>
    <property type="evidence" value="ECO:0007669"/>
    <property type="project" value="UniProtKB-KW"/>
</dbReference>
<dbReference type="Pfam" id="PF05726">
    <property type="entry name" value="Pirin_C"/>
    <property type="match status" value="1"/>
</dbReference>
<dbReference type="PANTHER" id="PTHR13903">
    <property type="entry name" value="PIRIN-RELATED"/>
    <property type="match status" value="1"/>
</dbReference>
<dbReference type="EMBL" id="AP007255">
    <property type="protein sequence ID" value="BAE51975.1"/>
    <property type="molecule type" value="Genomic_DNA"/>
</dbReference>
<feature type="domain" description="Pirin C-terminal" evidence="5">
    <location>
        <begin position="172"/>
        <end position="264"/>
    </location>
</feature>
<evidence type="ECO:0000256" key="2">
    <source>
        <dbReference type="PIRSR" id="PIRSR006232-1"/>
    </source>
</evidence>
<evidence type="ECO:0000259" key="4">
    <source>
        <dbReference type="Pfam" id="PF02678"/>
    </source>
</evidence>
<feature type="binding site" evidence="2">
    <location>
        <position position="99"/>
    </location>
    <ligand>
        <name>Fe cation</name>
        <dbReference type="ChEBI" id="CHEBI:24875"/>
    </ligand>
</feature>
<evidence type="ECO:0000256" key="3">
    <source>
        <dbReference type="RuleBase" id="RU003457"/>
    </source>
</evidence>
<dbReference type="KEGG" id="mag:amb3171"/>
<feature type="binding site" evidence="2">
    <location>
        <position position="101"/>
    </location>
    <ligand>
        <name>Fe cation</name>
        <dbReference type="ChEBI" id="CHEBI:24875"/>
    </ligand>
</feature>
<dbReference type="OrthoDB" id="9780903at2"/>
<sequence>MIRFTSVYTPTQMRHGAVFAARQYPRQAFGNLIDPVINIDWFEMNAPTFPPHPHAGFSAVTYLFADSPNGFINRDSLGDVQTIHPGGLHWSRASRGLMHEEFPVPEAGLVHGLQIFINLPAASQADPAAAFSVPAAMVKSLSGKGWESRVAVDGTTVGEIAGALPSPVRIEEISLAPSAMRDIDIPAGWGGIVVVLEGDVSIGDVTLAATQAIGFATDVEGPFRIATGAGQARIAVVSGAQLNQPIYAQGPLMLASHEALEEARRRVASLSLPA</sequence>
<dbReference type="PIRSF" id="PIRSF006232">
    <property type="entry name" value="Pirin"/>
    <property type="match status" value="1"/>
</dbReference>
<gene>
    <name evidence="6" type="ordered locus">amb3171</name>
</gene>
<dbReference type="InterPro" id="IPR008778">
    <property type="entry name" value="Pirin_C_dom"/>
</dbReference>
<dbReference type="InterPro" id="IPR011051">
    <property type="entry name" value="RmlC_Cupin_sf"/>
</dbReference>
<dbReference type="Proteomes" id="UP000007058">
    <property type="component" value="Chromosome"/>
</dbReference>
<dbReference type="SUPFAM" id="SSF51182">
    <property type="entry name" value="RmlC-like cupins"/>
    <property type="match status" value="1"/>
</dbReference>
<proteinExistence type="inferred from homology"/>
<dbReference type="InterPro" id="IPR012093">
    <property type="entry name" value="Pirin"/>
</dbReference>
<keyword evidence="2" id="KW-0479">Metal-binding</keyword>
<dbReference type="HOGENOM" id="CLU_045717_5_2_5"/>
<dbReference type="STRING" id="342108.amb3171"/>
<comment type="similarity">
    <text evidence="1 3">Belongs to the pirin family.</text>
</comment>
<evidence type="ECO:0000313" key="6">
    <source>
        <dbReference type="EMBL" id="BAE51975.1"/>
    </source>
</evidence>
<dbReference type="Gene3D" id="2.60.120.10">
    <property type="entry name" value="Jelly Rolls"/>
    <property type="match status" value="2"/>
</dbReference>
<keyword evidence="7" id="KW-1185">Reference proteome</keyword>
<name>Q2W2F0_PARM1</name>
<dbReference type="Pfam" id="PF02678">
    <property type="entry name" value="Pirin"/>
    <property type="match status" value="1"/>
</dbReference>
<dbReference type="PANTHER" id="PTHR13903:SF8">
    <property type="entry name" value="PIRIN"/>
    <property type="match status" value="1"/>
</dbReference>
<feature type="binding site" evidence="2">
    <location>
        <position position="54"/>
    </location>
    <ligand>
        <name>Fe cation</name>
        <dbReference type="ChEBI" id="CHEBI:24875"/>
    </ligand>
</feature>
<organism evidence="6 7">
    <name type="scientific">Paramagnetospirillum magneticum (strain ATCC 700264 / AMB-1)</name>
    <name type="common">Magnetospirillum magneticum</name>
    <dbReference type="NCBI Taxonomy" id="342108"/>
    <lineage>
        <taxon>Bacteria</taxon>
        <taxon>Pseudomonadati</taxon>
        <taxon>Pseudomonadota</taxon>
        <taxon>Alphaproteobacteria</taxon>
        <taxon>Rhodospirillales</taxon>
        <taxon>Magnetospirillaceae</taxon>
        <taxon>Paramagnetospirillum</taxon>
    </lineage>
</organism>
<protein>
    <submittedName>
        <fullName evidence="6">Pirin-related protein</fullName>
    </submittedName>
</protein>
<dbReference type="RefSeq" id="WP_011385536.1">
    <property type="nucleotide sequence ID" value="NC_007626.1"/>
</dbReference>
<evidence type="ECO:0000259" key="5">
    <source>
        <dbReference type="Pfam" id="PF05726"/>
    </source>
</evidence>
<evidence type="ECO:0000313" key="7">
    <source>
        <dbReference type="Proteomes" id="UP000007058"/>
    </source>
</evidence>
<dbReference type="CDD" id="cd02247">
    <property type="entry name" value="cupin_pirin_C"/>
    <property type="match status" value="1"/>
</dbReference>
<accession>Q2W2F0</accession>
<dbReference type="AlphaFoldDB" id="Q2W2F0"/>
<reference evidence="6 7" key="1">
    <citation type="journal article" date="2005" name="DNA Res.">
        <title>Complete genome sequence of the facultative anaerobic magnetotactic bacterium Magnetospirillum sp. strain AMB-1.</title>
        <authorList>
            <person name="Matsunaga T."/>
            <person name="Okamura Y."/>
            <person name="Fukuda Y."/>
            <person name="Wahyudi A.T."/>
            <person name="Murase Y."/>
            <person name="Takeyama H."/>
        </authorList>
    </citation>
    <scope>NUCLEOTIDE SEQUENCE [LARGE SCALE GENOMIC DNA]</scope>
    <source>
        <strain evidence="7">ATCC 700264 / AMB-1</strain>
    </source>
</reference>
<keyword evidence="2" id="KW-0408">Iron</keyword>
<comment type="cofactor">
    <cofactor evidence="2">
        <name>Fe cation</name>
        <dbReference type="ChEBI" id="CHEBI:24875"/>
    </cofactor>
    <text evidence="2">Binds 1 Fe cation per subunit.</text>
</comment>
<dbReference type="InterPro" id="IPR014710">
    <property type="entry name" value="RmlC-like_jellyroll"/>
</dbReference>
<dbReference type="InterPro" id="IPR003829">
    <property type="entry name" value="Pirin_N_dom"/>
</dbReference>
<feature type="binding site" evidence="2">
    <location>
        <position position="52"/>
    </location>
    <ligand>
        <name>Fe cation</name>
        <dbReference type="ChEBI" id="CHEBI:24875"/>
    </ligand>
</feature>